<keyword evidence="1" id="KW-0472">Membrane</keyword>
<keyword evidence="1" id="KW-0812">Transmembrane</keyword>
<protein>
    <submittedName>
        <fullName evidence="2">Uncharacterized protein</fullName>
    </submittedName>
</protein>
<organism evidence="2">
    <name type="scientific">Arundo donax</name>
    <name type="common">Giant reed</name>
    <name type="synonym">Donax arundinaceus</name>
    <dbReference type="NCBI Taxonomy" id="35708"/>
    <lineage>
        <taxon>Eukaryota</taxon>
        <taxon>Viridiplantae</taxon>
        <taxon>Streptophyta</taxon>
        <taxon>Embryophyta</taxon>
        <taxon>Tracheophyta</taxon>
        <taxon>Spermatophyta</taxon>
        <taxon>Magnoliopsida</taxon>
        <taxon>Liliopsida</taxon>
        <taxon>Poales</taxon>
        <taxon>Poaceae</taxon>
        <taxon>PACMAD clade</taxon>
        <taxon>Arundinoideae</taxon>
        <taxon>Arundineae</taxon>
        <taxon>Arundo</taxon>
    </lineage>
</organism>
<dbReference type="EMBL" id="GBRH01248695">
    <property type="protein sequence ID" value="JAD49200.1"/>
    <property type="molecule type" value="Transcribed_RNA"/>
</dbReference>
<dbReference type="AlphaFoldDB" id="A0A0A9AJU3"/>
<sequence length="106" mass="12531">MLEFRNKVLLYFKDRYFSFMNKALEIMPSLSLGWLAFLICSGYFSFYKCALHIIVIVIACAYECIMWSSFEYSFDSKSRVSHMRYLSSYLLHLCNIPCLHCSLMLC</sequence>
<reference evidence="2" key="2">
    <citation type="journal article" date="2015" name="Data Brief">
        <title>Shoot transcriptome of the giant reed, Arundo donax.</title>
        <authorList>
            <person name="Barrero R.A."/>
            <person name="Guerrero F.D."/>
            <person name="Moolhuijzen P."/>
            <person name="Goolsby J.A."/>
            <person name="Tidwell J."/>
            <person name="Bellgard S.E."/>
            <person name="Bellgard M.I."/>
        </authorList>
    </citation>
    <scope>NUCLEOTIDE SEQUENCE</scope>
    <source>
        <tissue evidence="2">Shoot tissue taken approximately 20 cm above the soil surface</tissue>
    </source>
</reference>
<feature type="transmembrane region" description="Helical" evidence="1">
    <location>
        <begin position="50"/>
        <end position="74"/>
    </location>
</feature>
<feature type="transmembrane region" description="Helical" evidence="1">
    <location>
        <begin position="23"/>
        <end position="44"/>
    </location>
</feature>
<keyword evidence="1" id="KW-1133">Transmembrane helix</keyword>
<accession>A0A0A9AJU3</accession>
<reference evidence="2" key="1">
    <citation type="submission" date="2014-09" db="EMBL/GenBank/DDBJ databases">
        <authorList>
            <person name="Magalhaes I.L.F."/>
            <person name="Oliveira U."/>
            <person name="Santos F.R."/>
            <person name="Vidigal T.H.D.A."/>
            <person name="Brescovit A.D."/>
            <person name="Santos A.J."/>
        </authorList>
    </citation>
    <scope>NUCLEOTIDE SEQUENCE</scope>
    <source>
        <tissue evidence="2">Shoot tissue taken approximately 20 cm above the soil surface</tissue>
    </source>
</reference>
<evidence type="ECO:0000256" key="1">
    <source>
        <dbReference type="SAM" id="Phobius"/>
    </source>
</evidence>
<name>A0A0A9AJU3_ARUDO</name>
<proteinExistence type="predicted"/>
<evidence type="ECO:0000313" key="2">
    <source>
        <dbReference type="EMBL" id="JAD49200.1"/>
    </source>
</evidence>